<accession>A0A9Q8QMZ1</accession>
<feature type="compositionally biased region" description="Gly residues" evidence="1">
    <location>
        <begin position="538"/>
        <end position="547"/>
    </location>
</feature>
<protein>
    <submittedName>
        <fullName evidence="2">Uncharacterized protein</fullName>
    </submittedName>
</protein>
<reference evidence="2" key="1">
    <citation type="submission" date="2021-11" db="EMBL/GenBank/DDBJ databases">
        <title>Purpureocillium_takamizusanense_genome.</title>
        <authorList>
            <person name="Nguyen N.-H."/>
        </authorList>
    </citation>
    <scope>NUCLEOTIDE SEQUENCE</scope>
    <source>
        <strain evidence="2">PT3</strain>
    </source>
</reference>
<name>A0A9Q8QMZ1_9HYPO</name>
<feature type="compositionally biased region" description="Polar residues" evidence="1">
    <location>
        <begin position="48"/>
        <end position="62"/>
    </location>
</feature>
<feature type="region of interest" description="Disordered" evidence="1">
    <location>
        <begin position="719"/>
        <end position="828"/>
    </location>
</feature>
<keyword evidence="3" id="KW-1185">Reference proteome</keyword>
<feature type="compositionally biased region" description="Low complexity" evidence="1">
    <location>
        <begin position="786"/>
        <end position="799"/>
    </location>
</feature>
<dbReference type="GeneID" id="72071862"/>
<dbReference type="AlphaFoldDB" id="A0A9Q8QMZ1"/>
<dbReference type="EMBL" id="CP086364">
    <property type="protein sequence ID" value="UNI24144.1"/>
    <property type="molecule type" value="Genomic_DNA"/>
</dbReference>
<feature type="region of interest" description="Disordered" evidence="1">
    <location>
        <begin position="1"/>
        <end position="94"/>
    </location>
</feature>
<feature type="compositionally biased region" description="Acidic residues" evidence="1">
    <location>
        <begin position="1"/>
        <end position="10"/>
    </location>
</feature>
<organism evidence="2 3">
    <name type="scientific">Purpureocillium takamizusanense</name>
    <dbReference type="NCBI Taxonomy" id="2060973"/>
    <lineage>
        <taxon>Eukaryota</taxon>
        <taxon>Fungi</taxon>
        <taxon>Dikarya</taxon>
        <taxon>Ascomycota</taxon>
        <taxon>Pezizomycotina</taxon>
        <taxon>Sordariomycetes</taxon>
        <taxon>Hypocreomycetidae</taxon>
        <taxon>Hypocreales</taxon>
        <taxon>Ophiocordycipitaceae</taxon>
        <taxon>Purpureocillium</taxon>
    </lineage>
</organism>
<evidence type="ECO:0000313" key="2">
    <source>
        <dbReference type="EMBL" id="UNI24144.1"/>
    </source>
</evidence>
<dbReference type="RefSeq" id="XP_047847625.1">
    <property type="nucleotide sequence ID" value="XM_047991613.1"/>
</dbReference>
<dbReference type="Proteomes" id="UP000829364">
    <property type="component" value="Chromosome 11"/>
</dbReference>
<feature type="compositionally biased region" description="Low complexity" evidence="1">
    <location>
        <begin position="740"/>
        <end position="761"/>
    </location>
</feature>
<feature type="compositionally biased region" description="Pro residues" evidence="1">
    <location>
        <begin position="806"/>
        <end position="817"/>
    </location>
</feature>
<proteinExistence type="predicted"/>
<feature type="compositionally biased region" description="Basic and acidic residues" evidence="1">
    <location>
        <begin position="614"/>
        <end position="624"/>
    </location>
</feature>
<evidence type="ECO:0000256" key="1">
    <source>
        <dbReference type="SAM" id="MobiDB-lite"/>
    </source>
</evidence>
<feature type="compositionally biased region" description="Acidic residues" evidence="1">
    <location>
        <begin position="19"/>
        <end position="29"/>
    </location>
</feature>
<feature type="compositionally biased region" description="Polar residues" evidence="1">
    <location>
        <begin position="725"/>
        <end position="738"/>
    </location>
</feature>
<gene>
    <name evidence="2" type="ORF">JDV02_009917</name>
</gene>
<sequence length="896" mass="96318">MEDQPDEEEQQQQQPPQQEEAEEEEEDQEAPPPKRRRGRPRKEEQLQRDSSPSIVFAQSANSDGEDEEFREGTLAGKRASRAARRTAQREEEMEIPGAAVAAPRIGRFERMMRESWAGATDDGLERAVAYYKRARPSLAFPRRQLIDSMIGPSQPAMRTGWTQALEDEIQAQWDASDEKRSLEAASWVERVTALWKASLQLLRCSPVAIVSPAYNLWVQASNPGEVFWTVAFSEALTLLVANPVWRGNKALLRRAIQLAVICRTDNRASWTMEQPEMCGVIAAMARLFSVGSRPHAPKYWIEKAFEELPEGKVACPEACFLRHLAGICTPKRPQSAASSQFVVQKKDLVKIAEAIETFGEGFYPSTGSVSAIYYAYLATRSGLTAPIGEAETKAFHEQAWKHEMRRAKRRQLGLRFDDAAMAHARDGPILVADDPLPEANDPLPVADDSMPVADLDTGVVITDEPMPDLPVREPKPAHDMEEDLYGASPLVSKGQDSSGAPLVFPDIPPLDLGHRDARSWLPSGLMTMQEIDQELGGDDGYLGGGASNGSSPDRELGEEQAGAEQQPSPEMEVAETPGLDTWETVDGDNHTSLLEAKHDGESTADTPGDTDPDSGDKPVLDESRAPSVLLGQMSPTPAAAAAAAAADDDKDCGMLQRGDEFVVASEEDAAAAGNGAGDGDDDAKDCDMLQRDDEFVVAAEKDAAAAAAAATPMGLVGYSAGPRGTETTAPPTGPSTQPGAACAVVTESSSSVSAEPQQASARMDIPRRPLTFGAREAIATANPPGASSGSSHSQSSSAAVRGALPHPGPPPPRPPPSEHMQGQSGELSLPVVVTAASEDHGDGDGVWVNALDHWRHNRPAHGTEAYRSLPTEDLEHELLAELLEMPPIGPLQFQQE</sequence>
<evidence type="ECO:0000313" key="3">
    <source>
        <dbReference type="Proteomes" id="UP000829364"/>
    </source>
</evidence>
<dbReference type="OrthoDB" id="4754366at2759"/>
<feature type="region of interest" description="Disordered" evidence="1">
    <location>
        <begin position="534"/>
        <end position="651"/>
    </location>
</feature>
<dbReference type="KEGG" id="ptkz:JDV02_009917"/>